<dbReference type="PANTHER" id="PTHR30086">
    <property type="entry name" value="ARGININE EXPORTER PROTEIN ARGO"/>
    <property type="match status" value="1"/>
</dbReference>
<keyword evidence="8" id="KW-1185">Reference proteome</keyword>
<dbReference type="AlphaFoldDB" id="A0A4D7AW12"/>
<feature type="transmembrane region" description="Helical" evidence="6">
    <location>
        <begin position="12"/>
        <end position="30"/>
    </location>
</feature>
<accession>A0A4D7AW12</accession>
<feature type="transmembrane region" description="Helical" evidence="6">
    <location>
        <begin position="149"/>
        <end position="175"/>
    </location>
</feature>
<dbReference type="RefSeq" id="WP_136960677.1">
    <property type="nucleotide sequence ID" value="NZ_CP039690.1"/>
</dbReference>
<name>A0A4D7AW12_9HYPH</name>
<dbReference type="Pfam" id="PF01810">
    <property type="entry name" value="LysE"/>
    <property type="match status" value="1"/>
</dbReference>
<keyword evidence="5 6" id="KW-0472">Membrane</keyword>
<evidence type="ECO:0000256" key="5">
    <source>
        <dbReference type="ARBA" id="ARBA00023136"/>
    </source>
</evidence>
<feature type="transmembrane region" description="Helical" evidence="6">
    <location>
        <begin position="187"/>
        <end position="205"/>
    </location>
</feature>
<evidence type="ECO:0000313" key="7">
    <source>
        <dbReference type="EMBL" id="QCI65229.1"/>
    </source>
</evidence>
<gene>
    <name evidence="7" type="ORF">E8M01_14030</name>
</gene>
<evidence type="ECO:0000256" key="4">
    <source>
        <dbReference type="ARBA" id="ARBA00022989"/>
    </source>
</evidence>
<evidence type="ECO:0000256" key="6">
    <source>
        <dbReference type="SAM" id="Phobius"/>
    </source>
</evidence>
<dbReference type="PANTHER" id="PTHR30086:SF20">
    <property type="entry name" value="ARGININE EXPORTER PROTEIN ARGO-RELATED"/>
    <property type="match status" value="1"/>
</dbReference>
<feature type="transmembrane region" description="Helical" evidence="6">
    <location>
        <begin position="75"/>
        <end position="92"/>
    </location>
</feature>
<evidence type="ECO:0000256" key="2">
    <source>
        <dbReference type="ARBA" id="ARBA00022475"/>
    </source>
</evidence>
<comment type="subcellular location">
    <subcellularLocation>
        <location evidence="1">Cell membrane</location>
        <topology evidence="1">Multi-pass membrane protein</topology>
    </subcellularLocation>
</comment>
<dbReference type="GO" id="GO:0015171">
    <property type="term" value="F:amino acid transmembrane transporter activity"/>
    <property type="evidence" value="ECO:0007669"/>
    <property type="project" value="TreeGrafter"/>
</dbReference>
<evidence type="ECO:0000256" key="1">
    <source>
        <dbReference type="ARBA" id="ARBA00004651"/>
    </source>
</evidence>
<organism evidence="7 8">
    <name type="scientific">Phreatobacter stygius</name>
    <dbReference type="NCBI Taxonomy" id="1940610"/>
    <lineage>
        <taxon>Bacteria</taxon>
        <taxon>Pseudomonadati</taxon>
        <taxon>Pseudomonadota</taxon>
        <taxon>Alphaproteobacteria</taxon>
        <taxon>Hyphomicrobiales</taxon>
        <taxon>Phreatobacteraceae</taxon>
        <taxon>Phreatobacter</taxon>
    </lineage>
</organism>
<evidence type="ECO:0000256" key="3">
    <source>
        <dbReference type="ARBA" id="ARBA00022692"/>
    </source>
</evidence>
<sequence>MFSLVEIGTYMAVVLALFLVPGPAVLLTLARSIKGGARSGIATGLGIAAGDALHTLMAVLGLSAILMTSALAFDIVKYCGAAYLIYLGYCAWRERGGNLDMPRVARVSGATAFRQAILTEMLNPKTALFFLSFLPQFVHPERGSAALQLVMLGAIFVAMSAAFTSVLALMAAPAAGWISRNRAIGRWQGKVIGSIYVGLGIQLALQQRN</sequence>
<reference evidence="7 8" key="1">
    <citation type="submission" date="2019-04" db="EMBL/GenBank/DDBJ databases">
        <title>Phreatobacter aquaticus sp. nov.</title>
        <authorList>
            <person name="Choi A."/>
        </authorList>
    </citation>
    <scope>NUCLEOTIDE SEQUENCE [LARGE SCALE GENOMIC DNA]</scope>
    <source>
        <strain evidence="7 8">KCTC 52518</strain>
    </source>
</reference>
<feature type="transmembrane region" description="Helical" evidence="6">
    <location>
        <begin position="42"/>
        <end position="69"/>
    </location>
</feature>
<evidence type="ECO:0000313" key="8">
    <source>
        <dbReference type="Proteomes" id="UP000298781"/>
    </source>
</evidence>
<keyword evidence="2" id="KW-1003">Cell membrane</keyword>
<dbReference type="OrthoDB" id="9807053at2"/>
<dbReference type="PIRSF" id="PIRSF006324">
    <property type="entry name" value="LeuE"/>
    <property type="match status" value="1"/>
</dbReference>
<protein>
    <submittedName>
        <fullName evidence="7">LysE family translocator</fullName>
    </submittedName>
</protein>
<keyword evidence="4 6" id="KW-1133">Transmembrane helix</keyword>
<dbReference type="GO" id="GO:0005886">
    <property type="term" value="C:plasma membrane"/>
    <property type="evidence" value="ECO:0007669"/>
    <property type="project" value="UniProtKB-SubCell"/>
</dbReference>
<keyword evidence="3 6" id="KW-0812">Transmembrane</keyword>
<dbReference type="InterPro" id="IPR001123">
    <property type="entry name" value="LeuE-type"/>
</dbReference>
<dbReference type="KEGG" id="pstg:E8M01_14030"/>
<proteinExistence type="predicted"/>
<dbReference type="EMBL" id="CP039690">
    <property type="protein sequence ID" value="QCI65229.1"/>
    <property type="molecule type" value="Genomic_DNA"/>
</dbReference>
<dbReference type="Proteomes" id="UP000298781">
    <property type="component" value="Chromosome"/>
</dbReference>